<evidence type="ECO:0000259" key="1">
    <source>
        <dbReference type="Pfam" id="PF13462"/>
    </source>
</evidence>
<dbReference type="RefSeq" id="WP_013451190.1">
    <property type="nucleotide sequence ID" value="NC_014758.1"/>
</dbReference>
<dbReference type="PANTHER" id="PTHR35272:SF3">
    <property type="entry name" value="THIOL:DISULFIDE INTERCHANGE PROTEIN DSBC"/>
    <property type="match status" value="1"/>
</dbReference>
<dbReference type="EMBL" id="CP002347">
    <property type="protein sequence ID" value="ADR18977.1"/>
    <property type="molecule type" value="Genomic_DNA"/>
</dbReference>
<dbReference type="InterPro" id="IPR012336">
    <property type="entry name" value="Thioredoxin-like_fold"/>
</dbReference>
<keyword evidence="3" id="KW-1185">Reference proteome</keyword>
<dbReference type="Pfam" id="PF13462">
    <property type="entry name" value="Thioredoxin_4"/>
    <property type="match status" value="1"/>
</dbReference>
<accession>E4TI61</accession>
<feature type="domain" description="Thioredoxin-like fold" evidence="1">
    <location>
        <begin position="115"/>
        <end position="264"/>
    </location>
</feature>
<dbReference type="Proteomes" id="UP000007039">
    <property type="component" value="Chromosome"/>
</dbReference>
<reference key="1">
    <citation type="submission" date="2010-11" db="EMBL/GenBank/DDBJ databases">
        <title>The complete genome of chromosome of Calditerrivibrio nitroreducens DSM 19672.</title>
        <authorList>
            <consortium name="US DOE Joint Genome Institute (JGI-PGF)"/>
            <person name="Lucas S."/>
            <person name="Copeland A."/>
            <person name="Lapidus A."/>
            <person name="Bruce D."/>
            <person name="Goodwin L."/>
            <person name="Pitluck S."/>
            <person name="Kyrpides N."/>
            <person name="Mavromatis K."/>
            <person name="Ivanova N."/>
            <person name="Mikhailova N."/>
            <person name="Zeytun A."/>
            <person name="Brettin T."/>
            <person name="Detter J.C."/>
            <person name="Tapia R."/>
            <person name="Han C."/>
            <person name="Land M."/>
            <person name="Hauser L."/>
            <person name="Markowitz V."/>
            <person name="Cheng J.-F."/>
            <person name="Hugenholtz P."/>
            <person name="Woyke T."/>
            <person name="Wu D."/>
            <person name="Spring S."/>
            <person name="Schroeder M."/>
            <person name="Brambilla E."/>
            <person name="Klenk H.-P."/>
            <person name="Eisen J.A."/>
        </authorList>
    </citation>
    <scope>NUCLEOTIDE SEQUENCE [LARGE SCALE GENOMIC DNA]</scope>
    <source>
        <strain>DSM 19672</strain>
    </source>
</reference>
<dbReference type="InterPro" id="IPR051470">
    <property type="entry name" value="Thiol:disulfide_interchange"/>
</dbReference>
<dbReference type="OrthoDB" id="9784686at2"/>
<dbReference type="Gene3D" id="3.40.30.10">
    <property type="entry name" value="Glutaredoxin"/>
    <property type="match status" value="1"/>
</dbReference>
<proteinExistence type="predicted"/>
<organism evidence="2 3">
    <name type="scientific">Calditerrivibrio nitroreducens (strain DSM 19672 / NBRC 101217 / Yu37-1)</name>
    <dbReference type="NCBI Taxonomy" id="768670"/>
    <lineage>
        <taxon>Bacteria</taxon>
        <taxon>Pseudomonadati</taxon>
        <taxon>Deferribacterota</taxon>
        <taxon>Deferribacteres</taxon>
        <taxon>Deferribacterales</taxon>
        <taxon>Calditerrivibrionaceae</taxon>
    </lineage>
</organism>
<reference evidence="2 3" key="2">
    <citation type="journal article" date="2011" name="Stand. Genomic Sci.">
        <title>Complete genome sequence of Calditerrivibrio nitroreducens type strain (Yu37-1).</title>
        <authorList>
            <person name="Pitluck S."/>
            <person name="Sikorski J."/>
            <person name="Zeytun A."/>
            <person name="Lapidus A."/>
            <person name="Nolan M."/>
            <person name="Lucas S."/>
            <person name="Hammon N."/>
            <person name="Deshpande S."/>
            <person name="Cheng J.F."/>
            <person name="Tapia R."/>
            <person name="Han C."/>
            <person name="Goodwin L."/>
            <person name="Liolios K."/>
            <person name="Pagani I."/>
            <person name="Ivanova N."/>
            <person name="Mavromatis K."/>
            <person name="Pati A."/>
            <person name="Chen A."/>
            <person name="Palaniappan K."/>
            <person name="Hauser L."/>
            <person name="Chang Y.J."/>
            <person name="Jeffries C.D."/>
            <person name="Detter J.C."/>
            <person name="Brambilla E."/>
            <person name="Djao O.D."/>
            <person name="Rohde M."/>
            <person name="Spring S."/>
            <person name="Goker M."/>
            <person name="Woyke T."/>
            <person name="Bristow J."/>
            <person name="Eisen J.A."/>
            <person name="Markowitz V."/>
            <person name="Hugenholtz P."/>
            <person name="Kyrpides N.C."/>
            <person name="Klenk H.P."/>
            <person name="Land M."/>
        </authorList>
    </citation>
    <scope>NUCLEOTIDE SEQUENCE [LARGE SCALE GENOMIC DNA]</scope>
    <source>
        <strain evidence="3">DSM 19672 / NBRC 101217 / Yu37-1</strain>
    </source>
</reference>
<dbReference type="PANTHER" id="PTHR35272">
    <property type="entry name" value="THIOL:DISULFIDE INTERCHANGE PROTEIN DSBC-RELATED"/>
    <property type="match status" value="1"/>
</dbReference>
<gene>
    <name evidence="2" type="ordered locus">Calni_1066</name>
</gene>
<protein>
    <recommendedName>
        <fullName evidence="1">Thioredoxin-like fold domain-containing protein</fullName>
    </recommendedName>
</protein>
<dbReference type="AlphaFoldDB" id="E4TI61"/>
<evidence type="ECO:0000313" key="2">
    <source>
        <dbReference type="EMBL" id="ADR18977.1"/>
    </source>
</evidence>
<dbReference type="SUPFAM" id="SSF52833">
    <property type="entry name" value="Thioredoxin-like"/>
    <property type="match status" value="1"/>
</dbReference>
<dbReference type="KEGG" id="cni:Calni_1066"/>
<name>E4TI61_CALNY</name>
<dbReference type="InterPro" id="IPR036249">
    <property type="entry name" value="Thioredoxin-like_sf"/>
</dbReference>
<evidence type="ECO:0000313" key="3">
    <source>
        <dbReference type="Proteomes" id="UP000007039"/>
    </source>
</evidence>
<dbReference type="STRING" id="768670.Calni_1066"/>
<sequence precursor="true">MRYIKIILFCLISINVFASNIKTILEKNLIQNFEKRGIKDVNIEVTIIKEVEDLKGYYLVKATITDKRNNKKVDQFLLTNGNILIPDLIDISKGYSILKDMIFSYDITNIDTSKLTLFYGNKNAKNIIVKISDFECPYCRKANEYLESKLNSVDKKNIAIYMLNYPLSIHKKAMLYAKIFEAGMALGKNFMDQLYSGKYDNMDDNKIIETFANLSGKKMEFEKLVNSKEISDRINAQMRYAEQLGVNSTPIIFLNGRKVEGYNTQLIDKGFTLLK</sequence>
<dbReference type="eggNOG" id="COG1651">
    <property type="taxonomic scope" value="Bacteria"/>
</dbReference>
<dbReference type="HOGENOM" id="CLU_1010773_0_0_0"/>